<sequence>MDVNEKNDNLYNQIELAMEKEHLDFVISEIRKGVLNHVEKRKELINYILEHRKKNIEEYRDDEDEVAEYFDHDIYLKEKLYNYIEAKLRELTILEKDGYFGKVVFEDEKVEDNIYIGRFGFSKEGDYKPLVVDWRAPICKIFYEGRLGNIEYSSPDGEIELNVKSKRQYVIKNGKLEGMFDSDLDVKDELLKEVLSKNATDKLKDIVMTIQKEQDEIIRQPRDKTVVVNGVAGSGKTTVALHRVAYLLYNYRKEIQDNILILGPNNVFIDYISNILPSLGENGVKQTTFLDFVSKLVNIPDILSSSDYMEKIVSNNIEFINKAIHKQSEEYIRELDKLVERLDLNYFSLNDIEFMGEIVVDKKELKEMFYNYFKYMPLFRRSKKIKRIIFSKLKDVRDKKVFEIEKKYKDKINNMTEEEIKLEGNNLEFSRKNDIRDIIKKLVETKNSLKWLDGEKVEDIYIKFNNDKLTVDDIAPILYLKIKLEGLRLNKSIKHIVIDEAQEYSLLQFIVLKEITNCKFFTVVGDSNQRILESDKNPAMLKIDKILDKVDTKYYYLQKSYRSTKQIMEYANKFLKTNTIVPLVREGNNVVIENINDEKSLKENIFYHIDRFKQKGYENIAIVCEDFKDTQSLGELLKNSRYINLIDKEDIIYSGGNIIIPSFLTKGLEFDCVIGVNNIEYKSMHNNLNYVMATRALHELVVINKGIK</sequence>
<dbReference type="Gene3D" id="3.40.50.300">
    <property type="entry name" value="P-loop containing nucleotide triphosphate hydrolases"/>
    <property type="match status" value="2"/>
</dbReference>
<evidence type="ECO:0000256" key="4">
    <source>
        <dbReference type="ARBA" id="ARBA00022840"/>
    </source>
</evidence>
<reference evidence="7 8" key="1">
    <citation type="journal article" date="2019" name="Int. J. Syst. Evol. Microbiol.">
        <title>The Global Catalogue of Microorganisms (GCM) 10K type strain sequencing project: providing services to taxonomists for standard genome sequencing and annotation.</title>
        <authorList>
            <consortium name="The Broad Institute Genomics Platform"/>
            <consortium name="The Broad Institute Genome Sequencing Center for Infectious Disease"/>
            <person name="Wu L."/>
            <person name="Ma J."/>
        </authorList>
    </citation>
    <scope>NUCLEOTIDE SEQUENCE [LARGE SCALE GENOMIC DNA]</scope>
    <source>
        <strain evidence="7 8">JCM 1407</strain>
    </source>
</reference>
<evidence type="ECO:0000313" key="7">
    <source>
        <dbReference type="EMBL" id="GAA0733539.1"/>
    </source>
</evidence>
<dbReference type="InterPro" id="IPR014016">
    <property type="entry name" value="UvrD-like_ATP-bd"/>
</dbReference>
<organism evidence="7 8">
    <name type="scientific">Clostridium oceanicum</name>
    <dbReference type="NCBI Taxonomy" id="1543"/>
    <lineage>
        <taxon>Bacteria</taxon>
        <taxon>Bacillati</taxon>
        <taxon>Bacillota</taxon>
        <taxon>Clostridia</taxon>
        <taxon>Eubacteriales</taxon>
        <taxon>Clostridiaceae</taxon>
        <taxon>Clostridium</taxon>
    </lineage>
</organism>
<proteinExistence type="predicted"/>
<keyword evidence="2 5" id="KW-0378">Hydrolase</keyword>
<comment type="caution">
    <text evidence="7">The sequence shown here is derived from an EMBL/GenBank/DDBJ whole genome shotgun (WGS) entry which is preliminary data.</text>
</comment>
<keyword evidence="4 5" id="KW-0067">ATP-binding</keyword>
<keyword evidence="1 5" id="KW-0547">Nucleotide-binding</keyword>
<dbReference type="PROSITE" id="PS51198">
    <property type="entry name" value="UVRD_HELICASE_ATP_BIND"/>
    <property type="match status" value="1"/>
</dbReference>
<keyword evidence="3 5" id="KW-0347">Helicase</keyword>
<evidence type="ECO:0000256" key="2">
    <source>
        <dbReference type="ARBA" id="ARBA00022801"/>
    </source>
</evidence>
<feature type="domain" description="UvrD-like helicase ATP-binding" evidence="6">
    <location>
        <begin position="209"/>
        <end position="564"/>
    </location>
</feature>
<evidence type="ECO:0000256" key="3">
    <source>
        <dbReference type="ARBA" id="ARBA00022806"/>
    </source>
</evidence>
<dbReference type="InterPro" id="IPR027417">
    <property type="entry name" value="P-loop_NTPase"/>
</dbReference>
<dbReference type="Pfam" id="PF00580">
    <property type="entry name" value="UvrD-helicase"/>
    <property type="match status" value="1"/>
</dbReference>
<evidence type="ECO:0000259" key="6">
    <source>
        <dbReference type="PROSITE" id="PS51198"/>
    </source>
</evidence>
<keyword evidence="8" id="KW-1185">Reference proteome</keyword>
<name>A0ABN1JAA9_9CLOT</name>
<evidence type="ECO:0000313" key="8">
    <source>
        <dbReference type="Proteomes" id="UP001501510"/>
    </source>
</evidence>
<dbReference type="InterPro" id="IPR000212">
    <property type="entry name" value="DNA_helicase_UvrD/REP"/>
</dbReference>
<dbReference type="EMBL" id="BAAACG010000003">
    <property type="protein sequence ID" value="GAA0733539.1"/>
    <property type="molecule type" value="Genomic_DNA"/>
</dbReference>
<gene>
    <name evidence="7" type="ORF">GCM10008906_04560</name>
</gene>
<dbReference type="PANTHER" id="PTHR11070">
    <property type="entry name" value="UVRD / RECB / PCRA DNA HELICASE FAMILY MEMBER"/>
    <property type="match status" value="1"/>
</dbReference>
<protein>
    <submittedName>
        <fullName evidence="7">AAA family ATPase</fullName>
    </submittedName>
</protein>
<dbReference type="RefSeq" id="WP_343758444.1">
    <property type="nucleotide sequence ID" value="NZ_BAAACG010000003.1"/>
</dbReference>
<evidence type="ECO:0000256" key="1">
    <source>
        <dbReference type="ARBA" id="ARBA00022741"/>
    </source>
</evidence>
<accession>A0ABN1JAA9</accession>
<dbReference type="SUPFAM" id="SSF52540">
    <property type="entry name" value="P-loop containing nucleoside triphosphate hydrolases"/>
    <property type="match status" value="1"/>
</dbReference>
<dbReference type="PANTHER" id="PTHR11070:SF17">
    <property type="entry name" value="DNA HELICASE IV"/>
    <property type="match status" value="1"/>
</dbReference>
<evidence type="ECO:0000256" key="5">
    <source>
        <dbReference type="PROSITE-ProRule" id="PRU00560"/>
    </source>
</evidence>
<feature type="binding site" evidence="5">
    <location>
        <begin position="230"/>
        <end position="237"/>
    </location>
    <ligand>
        <name>ATP</name>
        <dbReference type="ChEBI" id="CHEBI:30616"/>
    </ligand>
</feature>
<dbReference type="Proteomes" id="UP001501510">
    <property type="component" value="Unassembled WGS sequence"/>
</dbReference>